<organism evidence="1 2">
    <name type="scientific">Iris pallida</name>
    <name type="common">Sweet iris</name>
    <dbReference type="NCBI Taxonomy" id="29817"/>
    <lineage>
        <taxon>Eukaryota</taxon>
        <taxon>Viridiplantae</taxon>
        <taxon>Streptophyta</taxon>
        <taxon>Embryophyta</taxon>
        <taxon>Tracheophyta</taxon>
        <taxon>Spermatophyta</taxon>
        <taxon>Magnoliopsida</taxon>
        <taxon>Liliopsida</taxon>
        <taxon>Asparagales</taxon>
        <taxon>Iridaceae</taxon>
        <taxon>Iridoideae</taxon>
        <taxon>Irideae</taxon>
        <taxon>Iris</taxon>
    </lineage>
</organism>
<accession>A0AAX6GIP4</accession>
<comment type="caution">
    <text evidence="1">The sequence shown here is derived from an EMBL/GenBank/DDBJ whole genome shotgun (WGS) entry which is preliminary data.</text>
</comment>
<dbReference type="Proteomes" id="UP001140949">
    <property type="component" value="Unassembled WGS sequence"/>
</dbReference>
<proteinExistence type="predicted"/>
<reference evidence="1" key="1">
    <citation type="journal article" date="2023" name="GigaByte">
        <title>Genome assembly of the bearded iris, Iris pallida Lam.</title>
        <authorList>
            <person name="Bruccoleri R.E."/>
            <person name="Oakeley E.J."/>
            <person name="Faust A.M.E."/>
            <person name="Altorfer M."/>
            <person name="Dessus-Babus S."/>
            <person name="Burckhardt D."/>
            <person name="Oertli M."/>
            <person name="Naumann U."/>
            <person name="Petersen F."/>
            <person name="Wong J."/>
        </authorList>
    </citation>
    <scope>NUCLEOTIDE SEQUENCE</scope>
    <source>
        <strain evidence="1">GSM-AAB239-AS_SAM_17_03QT</strain>
    </source>
</reference>
<protein>
    <submittedName>
        <fullName evidence="1">Uncharacterized protein</fullName>
    </submittedName>
</protein>
<reference evidence="1" key="2">
    <citation type="submission" date="2023-04" db="EMBL/GenBank/DDBJ databases">
        <authorList>
            <person name="Bruccoleri R.E."/>
            <person name="Oakeley E.J."/>
            <person name="Faust A.-M."/>
            <person name="Dessus-Babus S."/>
            <person name="Altorfer M."/>
            <person name="Burckhardt D."/>
            <person name="Oertli M."/>
            <person name="Naumann U."/>
            <person name="Petersen F."/>
            <person name="Wong J."/>
        </authorList>
    </citation>
    <scope>NUCLEOTIDE SEQUENCE</scope>
    <source>
        <strain evidence="1">GSM-AAB239-AS_SAM_17_03QT</strain>
        <tissue evidence="1">Leaf</tissue>
    </source>
</reference>
<keyword evidence="2" id="KW-1185">Reference proteome</keyword>
<gene>
    <name evidence="1" type="ORF">M6B38_362495</name>
</gene>
<sequence length="50" mass="5634">MQRHPPRSHLEKVLRHHHLTRVITTTTPPSPSLPLVVSFHQASSIHANPS</sequence>
<evidence type="ECO:0000313" key="2">
    <source>
        <dbReference type="Proteomes" id="UP001140949"/>
    </source>
</evidence>
<dbReference type="EMBL" id="JANAVB010019199">
    <property type="protein sequence ID" value="KAJ6828579.1"/>
    <property type="molecule type" value="Genomic_DNA"/>
</dbReference>
<name>A0AAX6GIP4_IRIPA</name>
<dbReference type="AlphaFoldDB" id="A0AAX6GIP4"/>
<evidence type="ECO:0000313" key="1">
    <source>
        <dbReference type="EMBL" id="KAJ6828579.1"/>
    </source>
</evidence>